<dbReference type="InterPro" id="IPR051104">
    <property type="entry name" value="FAD_monoxygenase"/>
</dbReference>
<keyword evidence="1" id="KW-0285">Flavoprotein</keyword>
<dbReference type="PRINTS" id="PR00420">
    <property type="entry name" value="RNGMNOXGNASE"/>
</dbReference>
<evidence type="ECO:0000313" key="6">
    <source>
        <dbReference type="Proteomes" id="UP001148786"/>
    </source>
</evidence>
<dbReference type="OrthoDB" id="417877at2759"/>
<evidence type="ECO:0000256" key="3">
    <source>
        <dbReference type="ARBA" id="ARBA00023002"/>
    </source>
</evidence>
<accession>A0A9W8MS39</accession>
<protein>
    <recommendedName>
        <fullName evidence="4">FAD-binding domain-containing protein</fullName>
    </recommendedName>
</protein>
<name>A0A9W8MS39_9AGAR</name>
<sequence length="437" mass="46922">MASTTKDFNVAIVGGGMCGLACAVALSRAGIDVHVFEAVSKFGEVGAAVGLGPNAIRALKGLSLFDFILKAANEPSENIRLLRYITGTGNHEHIHEKQNKGIDGVPDGKSGLGIYRPAFLAALEPLLDPCTTHFNKRCVSVSPTSSGRNALRFADETTFEADLVIGADGIRSTIRKAVVGEGDDRLQWTSTYAYRGLVSMEDLDTAAMKVDIGASPLNWVGNGKASLHSVHVHLITLAIKNGTVLNVAAFISTPQGVKLAPEQPQPWVEITPQQELLDGFQGWGDDALAVLKLMKAPSRWAIHTLYPPLKTFVSGKVVLVGDAAHSMVPHLAAGVGQGFEDVYALWRLLTHPLTTTGNLAKVLAVYDALRPSRANMILERSINAGNTWDGFGEGRYSKEEIAAKMPDLWGSVWSYDIVANLDAEIGRMESENFFSTS</sequence>
<dbReference type="AlphaFoldDB" id="A0A9W8MS39"/>
<dbReference type="GO" id="GO:0071949">
    <property type="term" value="F:FAD binding"/>
    <property type="evidence" value="ECO:0007669"/>
    <property type="project" value="InterPro"/>
</dbReference>
<dbReference type="InterPro" id="IPR002938">
    <property type="entry name" value="FAD-bd"/>
</dbReference>
<organism evidence="5 6">
    <name type="scientific">Agrocybe chaxingu</name>
    <dbReference type="NCBI Taxonomy" id="84603"/>
    <lineage>
        <taxon>Eukaryota</taxon>
        <taxon>Fungi</taxon>
        <taxon>Dikarya</taxon>
        <taxon>Basidiomycota</taxon>
        <taxon>Agaricomycotina</taxon>
        <taxon>Agaricomycetes</taxon>
        <taxon>Agaricomycetidae</taxon>
        <taxon>Agaricales</taxon>
        <taxon>Agaricineae</taxon>
        <taxon>Strophariaceae</taxon>
        <taxon>Agrocybe</taxon>
    </lineage>
</organism>
<evidence type="ECO:0000256" key="1">
    <source>
        <dbReference type="ARBA" id="ARBA00022630"/>
    </source>
</evidence>
<evidence type="ECO:0000313" key="5">
    <source>
        <dbReference type="EMBL" id="KAJ3503290.1"/>
    </source>
</evidence>
<reference evidence="5" key="1">
    <citation type="submission" date="2022-07" db="EMBL/GenBank/DDBJ databases">
        <title>Genome Sequence of Agrocybe chaxingu.</title>
        <authorList>
            <person name="Buettner E."/>
        </authorList>
    </citation>
    <scope>NUCLEOTIDE SEQUENCE</scope>
    <source>
        <strain evidence="5">MP-N11</strain>
    </source>
</reference>
<dbReference type="InterPro" id="IPR036188">
    <property type="entry name" value="FAD/NAD-bd_sf"/>
</dbReference>
<dbReference type="GO" id="GO:0016491">
    <property type="term" value="F:oxidoreductase activity"/>
    <property type="evidence" value="ECO:0007669"/>
    <property type="project" value="UniProtKB-KW"/>
</dbReference>
<feature type="domain" description="FAD-binding" evidence="4">
    <location>
        <begin position="8"/>
        <end position="178"/>
    </location>
</feature>
<evidence type="ECO:0000256" key="2">
    <source>
        <dbReference type="ARBA" id="ARBA00022827"/>
    </source>
</evidence>
<comment type="caution">
    <text evidence="5">The sequence shown here is derived from an EMBL/GenBank/DDBJ whole genome shotgun (WGS) entry which is preliminary data.</text>
</comment>
<dbReference type="Pfam" id="PF01494">
    <property type="entry name" value="FAD_binding_3"/>
    <property type="match status" value="2"/>
</dbReference>
<keyword evidence="3" id="KW-0560">Oxidoreductase</keyword>
<gene>
    <name evidence="5" type="ORF">NLJ89_g8499</name>
</gene>
<proteinExistence type="predicted"/>
<keyword evidence="2" id="KW-0274">FAD</keyword>
<dbReference type="EMBL" id="JANKHO010001162">
    <property type="protein sequence ID" value="KAJ3503290.1"/>
    <property type="molecule type" value="Genomic_DNA"/>
</dbReference>
<dbReference type="Proteomes" id="UP001148786">
    <property type="component" value="Unassembled WGS sequence"/>
</dbReference>
<dbReference type="SUPFAM" id="SSF54373">
    <property type="entry name" value="FAD-linked reductases, C-terminal domain"/>
    <property type="match status" value="1"/>
</dbReference>
<dbReference type="SUPFAM" id="SSF51905">
    <property type="entry name" value="FAD/NAD(P)-binding domain"/>
    <property type="match status" value="1"/>
</dbReference>
<evidence type="ECO:0000259" key="4">
    <source>
        <dbReference type="Pfam" id="PF01494"/>
    </source>
</evidence>
<dbReference type="PANTHER" id="PTHR46720:SF3">
    <property type="entry name" value="FAD-BINDING DOMAIN-CONTAINING PROTEIN-RELATED"/>
    <property type="match status" value="1"/>
</dbReference>
<feature type="domain" description="FAD-binding" evidence="4">
    <location>
        <begin position="309"/>
        <end position="380"/>
    </location>
</feature>
<dbReference type="PANTHER" id="PTHR46720">
    <property type="entry name" value="HYDROXYLASE, PUTATIVE (AFU_ORTHOLOGUE AFUA_3G01460)-RELATED"/>
    <property type="match status" value="1"/>
</dbReference>
<dbReference type="Gene3D" id="3.50.50.60">
    <property type="entry name" value="FAD/NAD(P)-binding domain"/>
    <property type="match status" value="1"/>
</dbReference>
<dbReference type="GO" id="GO:0044550">
    <property type="term" value="P:secondary metabolite biosynthetic process"/>
    <property type="evidence" value="ECO:0007669"/>
    <property type="project" value="TreeGrafter"/>
</dbReference>
<keyword evidence="6" id="KW-1185">Reference proteome</keyword>